<dbReference type="SUPFAM" id="SSF53613">
    <property type="entry name" value="Ribokinase-like"/>
    <property type="match status" value="1"/>
</dbReference>
<dbReference type="Proteomes" id="UP000277457">
    <property type="component" value="Unassembled WGS sequence"/>
</dbReference>
<accession>A0A662D1F8</accession>
<dbReference type="AlphaFoldDB" id="A0A662D1F8"/>
<organism evidence="4 5">
    <name type="scientific">Aerophobetes bacterium</name>
    <dbReference type="NCBI Taxonomy" id="2030807"/>
    <lineage>
        <taxon>Bacteria</taxon>
        <taxon>Candidatus Aerophobota</taxon>
    </lineage>
</organism>
<dbReference type="PANTHER" id="PTHR10584:SF166">
    <property type="entry name" value="RIBOKINASE"/>
    <property type="match status" value="1"/>
</dbReference>
<evidence type="ECO:0000313" key="5">
    <source>
        <dbReference type="Proteomes" id="UP000277457"/>
    </source>
</evidence>
<dbReference type="CDD" id="cd01166">
    <property type="entry name" value="KdgK"/>
    <property type="match status" value="1"/>
</dbReference>
<keyword evidence="2" id="KW-0418">Kinase</keyword>
<sequence length="314" mass="35360">MKKVCVIGNLNVDIIVGRFTELPQWGREKITDCLEVTVAGQVGYTAKALANLGFDVNIIANVGDDYYGHFILQELGKINVNVEGINVLQNIPTGVTIAIINQQGERAFISYLGSMKYFGEKDIKKNWDLIRKSDYVVFNGYFLLPSFNFDVAKALFSKIQKMGKRVAFDTGWDPDDWPPEHINQVKELLSYVDVFLPNLDEARVLTHKTNLNNMLEALNKWGPSVVAVKMGEKGSVAMRNGKIFQQNSFKVKVNHTTGAGDTFNAGFIYGLMNKWSLNETLKFANAFASLYISGENAVYPEVKEIWQFIREYGK</sequence>
<protein>
    <recommendedName>
        <fullName evidence="3">Carbohydrate kinase PfkB domain-containing protein</fullName>
    </recommendedName>
</protein>
<comment type="caution">
    <text evidence="4">The sequence shown here is derived from an EMBL/GenBank/DDBJ whole genome shotgun (WGS) entry which is preliminary data.</text>
</comment>
<gene>
    <name evidence="4" type="ORF">DRZ78_03680</name>
</gene>
<feature type="domain" description="Carbohydrate kinase PfkB" evidence="3">
    <location>
        <begin position="1"/>
        <end position="300"/>
    </location>
</feature>
<dbReference type="InterPro" id="IPR011611">
    <property type="entry name" value="PfkB_dom"/>
</dbReference>
<name>A0A662D1F8_UNCAE</name>
<reference evidence="4 5" key="1">
    <citation type="submission" date="2018-06" db="EMBL/GenBank/DDBJ databases">
        <title>Extensive metabolic versatility and redundancy in microbially diverse, dynamic hydrothermal sediments.</title>
        <authorList>
            <person name="Dombrowski N."/>
            <person name="Teske A."/>
            <person name="Baker B.J."/>
        </authorList>
    </citation>
    <scope>NUCLEOTIDE SEQUENCE [LARGE SCALE GENOMIC DNA]</scope>
    <source>
        <strain evidence="4">B7_G13</strain>
    </source>
</reference>
<keyword evidence="1" id="KW-0808">Transferase</keyword>
<evidence type="ECO:0000256" key="1">
    <source>
        <dbReference type="ARBA" id="ARBA00022679"/>
    </source>
</evidence>
<evidence type="ECO:0000259" key="3">
    <source>
        <dbReference type="Pfam" id="PF00294"/>
    </source>
</evidence>
<dbReference type="InterPro" id="IPR029056">
    <property type="entry name" value="Ribokinase-like"/>
</dbReference>
<dbReference type="PANTHER" id="PTHR10584">
    <property type="entry name" value="SUGAR KINASE"/>
    <property type="match status" value="1"/>
</dbReference>
<dbReference type="Pfam" id="PF00294">
    <property type="entry name" value="PfkB"/>
    <property type="match status" value="1"/>
</dbReference>
<dbReference type="GO" id="GO:0016301">
    <property type="term" value="F:kinase activity"/>
    <property type="evidence" value="ECO:0007669"/>
    <property type="project" value="UniProtKB-KW"/>
</dbReference>
<evidence type="ECO:0000256" key="2">
    <source>
        <dbReference type="ARBA" id="ARBA00022777"/>
    </source>
</evidence>
<evidence type="ECO:0000313" key="4">
    <source>
        <dbReference type="EMBL" id="RLE07028.1"/>
    </source>
</evidence>
<dbReference type="EMBL" id="QMPY01000127">
    <property type="protein sequence ID" value="RLE07028.1"/>
    <property type="molecule type" value="Genomic_DNA"/>
</dbReference>
<dbReference type="Gene3D" id="3.40.1190.20">
    <property type="match status" value="1"/>
</dbReference>
<proteinExistence type="predicted"/>